<evidence type="ECO:0000256" key="2">
    <source>
        <dbReference type="SAM" id="Phobius"/>
    </source>
</evidence>
<dbReference type="Pfam" id="PF09534">
    <property type="entry name" value="Trp_oprn_chp"/>
    <property type="match status" value="1"/>
</dbReference>
<evidence type="ECO:0000256" key="1">
    <source>
        <dbReference type="SAM" id="MobiDB-lite"/>
    </source>
</evidence>
<keyword evidence="2" id="KW-1133">Transmembrane helix</keyword>
<gene>
    <name evidence="3" type="ORF">AB5L97_08895</name>
</gene>
<feature type="region of interest" description="Disordered" evidence="1">
    <location>
        <begin position="179"/>
        <end position="225"/>
    </location>
</feature>
<sequence length="225" mass="21889">MADAPGRGPDATRRGVPRWARKSIVVIVAVAFALLAFGATTQTWLDAEVQGSAVRTAHLTVQGSKAATSVSALALVGLAGTLAAAVAGRVGRAVAAVVVVLAGMGVAAACASVLADPRGSAEGAIAQTTGLAGASASVTLTPYPMLAAVAGALLAASGVLLIVASRFWSLRTKYDAARPGVSGHAPSAGAPAGTGSQAGGPERGAGAVDGIDGWDQLSRGEDPTD</sequence>
<keyword evidence="2" id="KW-0812">Transmembrane</keyword>
<feature type="transmembrane region" description="Helical" evidence="2">
    <location>
        <begin position="23"/>
        <end position="45"/>
    </location>
</feature>
<reference evidence="3" key="1">
    <citation type="submission" date="2024-07" db="EMBL/GenBank/DDBJ databases">
        <authorList>
            <person name="fu j."/>
        </authorList>
    </citation>
    <scope>NUCLEOTIDE SEQUENCE</scope>
    <source>
        <strain evidence="3">P10A9</strain>
    </source>
</reference>
<organism evidence="3">
    <name type="scientific">Sinomonas puerhi</name>
    <dbReference type="NCBI Taxonomy" id="3238584"/>
    <lineage>
        <taxon>Bacteria</taxon>
        <taxon>Bacillati</taxon>
        <taxon>Actinomycetota</taxon>
        <taxon>Actinomycetes</taxon>
        <taxon>Micrococcales</taxon>
        <taxon>Micrococcaceae</taxon>
        <taxon>Sinomonas</taxon>
    </lineage>
</organism>
<dbReference type="RefSeq" id="WP_369047230.1">
    <property type="nucleotide sequence ID" value="NZ_CP163302.1"/>
</dbReference>
<dbReference type="AlphaFoldDB" id="A0AB39L830"/>
<feature type="transmembrane region" description="Helical" evidence="2">
    <location>
        <begin position="65"/>
        <end position="86"/>
    </location>
</feature>
<protein>
    <submittedName>
        <fullName evidence="3">Trp biosynthesis-associated membrane protein</fullName>
    </submittedName>
</protein>
<dbReference type="EMBL" id="CP163302">
    <property type="protein sequence ID" value="XDP47076.1"/>
    <property type="molecule type" value="Genomic_DNA"/>
</dbReference>
<proteinExistence type="predicted"/>
<keyword evidence="2" id="KW-0472">Membrane</keyword>
<feature type="compositionally biased region" description="Low complexity" evidence="1">
    <location>
        <begin position="179"/>
        <end position="195"/>
    </location>
</feature>
<name>A0AB39L830_9MICC</name>
<accession>A0AB39L830</accession>
<feature type="transmembrane region" description="Helical" evidence="2">
    <location>
        <begin position="145"/>
        <end position="164"/>
    </location>
</feature>
<feature type="transmembrane region" description="Helical" evidence="2">
    <location>
        <begin position="93"/>
        <end position="115"/>
    </location>
</feature>
<evidence type="ECO:0000313" key="3">
    <source>
        <dbReference type="EMBL" id="XDP47076.1"/>
    </source>
</evidence>
<dbReference type="InterPro" id="IPR019051">
    <property type="entry name" value="Trp_biosyn_TM_oprn/chp"/>
</dbReference>
<dbReference type="KEGG" id="spue:AB5L97_08895"/>